<dbReference type="OrthoDB" id="9797122at2"/>
<feature type="transmembrane region" description="Helical" evidence="1">
    <location>
        <begin position="52"/>
        <end position="71"/>
    </location>
</feature>
<keyword evidence="1" id="KW-0812">Transmembrane</keyword>
<feature type="transmembrane region" description="Helical" evidence="1">
    <location>
        <begin position="12"/>
        <end position="32"/>
    </location>
</feature>
<proteinExistence type="predicted"/>
<protein>
    <submittedName>
        <fullName evidence="2">Uncharacterized protein</fullName>
    </submittedName>
</protein>
<dbReference type="EMBL" id="PPSX01000057">
    <property type="protein sequence ID" value="RZQ52365.1"/>
    <property type="molecule type" value="Genomic_DNA"/>
</dbReference>
<keyword evidence="1" id="KW-0472">Membrane</keyword>
<dbReference type="EMBL" id="PNCM01000034">
    <property type="protein sequence ID" value="TMP78870.1"/>
    <property type="molecule type" value="Genomic_DNA"/>
</dbReference>
<keyword evidence="1" id="KW-1133">Transmembrane helix</keyword>
<comment type="caution">
    <text evidence="2">The sequence shown here is derived from an EMBL/GenBank/DDBJ whole genome shotgun (WGS) entry which is preliminary data.</text>
</comment>
<organism evidence="2 4">
    <name type="scientific">Pseudoalteromonas phenolica</name>
    <dbReference type="NCBI Taxonomy" id="161398"/>
    <lineage>
        <taxon>Bacteria</taxon>
        <taxon>Pseudomonadati</taxon>
        <taxon>Pseudomonadota</taxon>
        <taxon>Gammaproteobacteria</taxon>
        <taxon>Alteromonadales</taxon>
        <taxon>Pseudoalteromonadaceae</taxon>
        <taxon>Pseudoalteromonas</taxon>
    </lineage>
</organism>
<name>A0A4Q7IL37_9GAMM</name>
<evidence type="ECO:0000313" key="3">
    <source>
        <dbReference type="EMBL" id="TMP78870.1"/>
    </source>
</evidence>
<evidence type="ECO:0000313" key="4">
    <source>
        <dbReference type="Proteomes" id="UP000291338"/>
    </source>
</evidence>
<reference evidence="3 5" key="1">
    <citation type="submission" date="2017-12" db="EMBL/GenBank/DDBJ databases">
        <authorList>
            <person name="Paulsen S."/>
            <person name="Gram L.K."/>
        </authorList>
    </citation>
    <scope>NUCLEOTIDE SEQUENCE [LARGE SCALE GENOMIC DNA]</scope>
    <source>
        <strain evidence="3 5">S1189</strain>
    </source>
</reference>
<sequence>MKHSKLHKTKRFWSALLIPTLLAGVITFLIYSNGNYITCYTAKCFNFTFETYKVPISIFALIVPALALCVATHRSEYQVIQLSKQNEINQATNFFKHREMIIEKLKDLEFTLGIKFKSRDWMYENLFKGNSPLQVSYVPTVDLFNAFEEDVRSLLLLAESITPKSSDLDRKVPNDVLNGFINKSTEINLHLYEIQDKIGSSGDKCRTDVDKIDLIIRGHKLTRYTRINISGYLSDILLHYEFLSSIEATCSINGSKISEKLFSSIDEPFKKLMRKNDNGSLFLQHDIKEKVKQLKCKTESS</sequence>
<evidence type="ECO:0000313" key="5">
    <source>
        <dbReference type="Proteomes" id="UP000307362"/>
    </source>
</evidence>
<gene>
    <name evidence="2" type="ORF">C1E23_14545</name>
    <name evidence="3" type="ORF">CWB73_15220</name>
</gene>
<evidence type="ECO:0000313" key="2">
    <source>
        <dbReference type="EMBL" id="RZQ52365.1"/>
    </source>
</evidence>
<reference evidence="5" key="3">
    <citation type="submission" date="2019-06" db="EMBL/GenBank/DDBJ databases">
        <title>Co-occurence of chitin degradation, pigmentation and bioactivity in marine Pseudoalteromonas.</title>
        <authorList>
            <person name="Sonnenschein E.C."/>
            <person name="Bech P.K."/>
        </authorList>
    </citation>
    <scope>NUCLEOTIDE SEQUENCE [LARGE SCALE GENOMIC DNA]</scope>
    <source>
        <strain evidence="5">S1189</strain>
    </source>
</reference>
<dbReference type="AlphaFoldDB" id="A0A4Q7IL37"/>
<accession>A0A4Q7IL37</accession>
<dbReference type="RefSeq" id="WP_130256269.1">
    <property type="nucleotide sequence ID" value="NZ_PNCM01000034.1"/>
</dbReference>
<evidence type="ECO:0000256" key="1">
    <source>
        <dbReference type="SAM" id="Phobius"/>
    </source>
</evidence>
<reference evidence="3" key="4">
    <citation type="submission" date="2019-09" db="EMBL/GenBank/DDBJ databases">
        <title>Co-occurence of chitin degradation, pigmentation and bioactivity in marine Pseudoalteromonas.</title>
        <authorList>
            <person name="Sonnenschein E.C."/>
            <person name="Bech P.K."/>
        </authorList>
    </citation>
    <scope>NUCLEOTIDE SEQUENCE</scope>
    <source>
        <strain evidence="3">S1189</strain>
    </source>
</reference>
<dbReference type="Proteomes" id="UP000291338">
    <property type="component" value="Unassembled WGS sequence"/>
</dbReference>
<reference evidence="2 4" key="2">
    <citation type="submission" date="2018-01" db="EMBL/GenBank/DDBJ databases">
        <title>Co-occurrence of chitin degradation, pigmentation and bioactivity in marine Pseudoalteromonas.</title>
        <authorList>
            <person name="Paulsen S."/>
            <person name="Gram L."/>
            <person name="Machado H."/>
        </authorList>
    </citation>
    <scope>NUCLEOTIDE SEQUENCE [LARGE SCALE GENOMIC DNA]</scope>
    <source>
        <strain evidence="2 4">S3898</strain>
    </source>
</reference>
<dbReference type="Proteomes" id="UP000307362">
    <property type="component" value="Unassembled WGS sequence"/>
</dbReference>